<accession>A0A369LQT8</accession>
<name>A0A369LQT8_9ACTN</name>
<evidence type="ECO:0000313" key="6">
    <source>
        <dbReference type="EMBL" id="RDB60616.1"/>
    </source>
</evidence>
<dbReference type="SUPFAM" id="SSF46894">
    <property type="entry name" value="C-terminal effector domain of the bipartite response regulators"/>
    <property type="match status" value="1"/>
</dbReference>
<sequence length="211" mass="22725">MIRLMIVEDQAMLRDSLACTINTQSDMEVVASLGDAAEALEALERSGATCALLDVCTENDSSGIVAARKIKEAHPEVKVVIMTGMPEITFVEQARTAGVDSFVYKNVGTTELLGIIRSTVEGYSTFPLAQQSIFSDAAQLTDTELAILRLVCETKTRKEIATELYLSEGTVKRHISEILAKTGYDNILRLAVHAVSTGLIVPSMTKGANGE</sequence>
<organism evidence="6 7">
    <name type="scientific">Slackia isoflavoniconvertens</name>
    <dbReference type="NCBI Taxonomy" id="572010"/>
    <lineage>
        <taxon>Bacteria</taxon>
        <taxon>Bacillati</taxon>
        <taxon>Actinomycetota</taxon>
        <taxon>Coriobacteriia</taxon>
        <taxon>Eggerthellales</taxon>
        <taxon>Eggerthellaceae</taxon>
        <taxon>Slackia</taxon>
    </lineage>
</organism>
<dbReference type="CDD" id="cd06170">
    <property type="entry name" value="LuxR_C_like"/>
    <property type="match status" value="1"/>
</dbReference>
<evidence type="ECO:0000256" key="1">
    <source>
        <dbReference type="ARBA" id="ARBA00022553"/>
    </source>
</evidence>
<feature type="modified residue" description="4-aspartylphosphate" evidence="3">
    <location>
        <position position="54"/>
    </location>
</feature>
<dbReference type="PRINTS" id="PR00038">
    <property type="entry name" value="HTHLUXR"/>
</dbReference>
<protein>
    <submittedName>
        <fullName evidence="6">DNA-binding response regulator</fullName>
    </submittedName>
</protein>
<dbReference type="GO" id="GO:0006355">
    <property type="term" value="P:regulation of DNA-templated transcription"/>
    <property type="evidence" value="ECO:0007669"/>
    <property type="project" value="InterPro"/>
</dbReference>
<reference evidence="6 7" key="1">
    <citation type="journal article" date="2018" name="Elife">
        <title>Discovery and characterization of a prevalent human gut bacterial enzyme sufficient for the inactivation of a family of plant toxins.</title>
        <authorList>
            <person name="Koppel N."/>
            <person name="Bisanz J.E."/>
            <person name="Pandelia M.E."/>
            <person name="Turnbaugh P.J."/>
            <person name="Balskus E.P."/>
        </authorList>
    </citation>
    <scope>NUCLEOTIDE SEQUENCE [LARGE SCALE GENOMIC DNA]</scope>
    <source>
        <strain evidence="6 7">OB21 GAM31</strain>
    </source>
</reference>
<dbReference type="RefSeq" id="WP_114614800.1">
    <property type="nucleotide sequence ID" value="NZ_CALIRK010000023.1"/>
</dbReference>
<dbReference type="InterPro" id="IPR016032">
    <property type="entry name" value="Sig_transdc_resp-reg_C-effctor"/>
</dbReference>
<evidence type="ECO:0000256" key="2">
    <source>
        <dbReference type="ARBA" id="ARBA00023125"/>
    </source>
</evidence>
<feature type="domain" description="Response regulatory" evidence="5">
    <location>
        <begin position="3"/>
        <end position="120"/>
    </location>
</feature>
<dbReference type="SMART" id="SM00421">
    <property type="entry name" value="HTH_LUXR"/>
    <property type="match status" value="1"/>
</dbReference>
<gene>
    <name evidence="6" type="ORF">C1881_01665</name>
</gene>
<evidence type="ECO:0000259" key="5">
    <source>
        <dbReference type="PROSITE" id="PS50110"/>
    </source>
</evidence>
<dbReference type="Pfam" id="PF00072">
    <property type="entry name" value="Response_reg"/>
    <property type="match status" value="1"/>
</dbReference>
<dbReference type="Proteomes" id="UP000253975">
    <property type="component" value="Unassembled WGS sequence"/>
</dbReference>
<comment type="caution">
    <text evidence="6">The sequence shown here is derived from an EMBL/GenBank/DDBJ whole genome shotgun (WGS) entry which is preliminary data.</text>
</comment>
<dbReference type="PROSITE" id="PS50043">
    <property type="entry name" value="HTH_LUXR_2"/>
    <property type="match status" value="1"/>
</dbReference>
<feature type="domain" description="HTH luxR-type" evidence="4">
    <location>
        <begin position="133"/>
        <end position="198"/>
    </location>
</feature>
<dbReference type="InterPro" id="IPR058245">
    <property type="entry name" value="NreC/VraR/RcsB-like_REC"/>
</dbReference>
<keyword evidence="2 6" id="KW-0238">DNA-binding</keyword>
<dbReference type="InterPro" id="IPR001789">
    <property type="entry name" value="Sig_transdc_resp-reg_receiver"/>
</dbReference>
<dbReference type="SMART" id="SM00448">
    <property type="entry name" value="REC"/>
    <property type="match status" value="1"/>
</dbReference>
<dbReference type="InterPro" id="IPR039420">
    <property type="entry name" value="WalR-like"/>
</dbReference>
<dbReference type="PANTHER" id="PTHR43214">
    <property type="entry name" value="TWO-COMPONENT RESPONSE REGULATOR"/>
    <property type="match status" value="1"/>
</dbReference>
<dbReference type="PROSITE" id="PS50110">
    <property type="entry name" value="RESPONSE_REGULATORY"/>
    <property type="match status" value="1"/>
</dbReference>
<evidence type="ECO:0000313" key="7">
    <source>
        <dbReference type="Proteomes" id="UP000253975"/>
    </source>
</evidence>
<dbReference type="PANTHER" id="PTHR43214:SF43">
    <property type="entry name" value="TWO-COMPONENT RESPONSE REGULATOR"/>
    <property type="match status" value="1"/>
</dbReference>
<evidence type="ECO:0000256" key="3">
    <source>
        <dbReference type="PROSITE-ProRule" id="PRU00169"/>
    </source>
</evidence>
<dbReference type="SUPFAM" id="SSF52172">
    <property type="entry name" value="CheY-like"/>
    <property type="match status" value="1"/>
</dbReference>
<dbReference type="Gene3D" id="3.40.50.2300">
    <property type="match status" value="1"/>
</dbReference>
<evidence type="ECO:0000259" key="4">
    <source>
        <dbReference type="PROSITE" id="PS50043"/>
    </source>
</evidence>
<dbReference type="Pfam" id="PF00196">
    <property type="entry name" value="GerE"/>
    <property type="match status" value="1"/>
</dbReference>
<dbReference type="AlphaFoldDB" id="A0A369LQT8"/>
<dbReference type="GO" id="GO:0000160">
    <property type="term" value="P:phosphorelay signal transduction system"/>
    <property type="evidence" value="ECO:0007669"/>
    <property type="project" value="InterPro"/>
</dbReference>
<proteinExistence type="predicted"/>
<dbReference type="CDD" id="cd17535">
    <property type="entry name" value="REC_NarL-like"/>
    <property type="match status" value="1"/>
</dbReference>
<dbReference type="InterPro" id="IPR011006">
    <property type="entry name" value="CheY-like_superfamily"/>
</dbReference>
<dbReference type="EMBL" id="PPTO01000002">
    <property type="protein sequence ID" value="RDB60616.1"/>
    <property type="molecule type" value="Genomic_DNA"/>
</dbReference>
<keyword evidence="1 3" id="KW-0597">Phosphoprotein</keyword>
<dbReference type="InterPro" id="IPR000792">
    <property type="entry name" value="Tscrpt_reg_LuxR_C"/>
</dbReference>
<dbReference type="GO" id="GO:0003677">
    <property type="term" value="F:DNA binding"/>
    <property type="evidence" value="ECO:0007669"/>
    <property type="project" value="UniProtKB-KW"/>
</dbReference>